<feature type="domain" description="HTH-like" evidence="1">
    <location>
        <begin position="33"/>
        <end position="87"/>
    </location>
</feature>
<sequence>MEDCLSIAKQCELACIPRSSYYYRPMPESTLNHELMRIIDEQYMKTPFYGIPRMTAFLRSKGYNINHKRVERLMSIMGIHAIYPKKHLSNPTPSYKVYPYLLLV</sequence>
<dbReference type="InterPro" id="IPR025948">
    <property type="entry name" value="HTH-like_dom"/>
</dbReference>
<dbReference type="Pfam" id="PF13276">
    <property type="entry name" value="HTH_21"/>
    <property type="match status" value="1"/>
</dbReference>
<evidence type="ECO:0000313" key="2">
    <source>
        <dbReference type="EMBL" id="HGY38425.1"/>
    </source>
</evidence>
<proteinExistence type="predicted"/>
<gene>
    <name evidence="2" type="ORF">ENW11_01265</name>
</gene>
<organism evidence="2">
    <name type="scientific">Candidatus Caldatribacterium saccharofermentans</name>
    <dbReference type="NCBI Taxonomy" id="1454753"/>
    <lineage>
        <taxon>Bacteria</taxon>
        <taxon>Pseudomonadati</taxon>
        <taxon>Atribacterota</taxon>
        <taxon>Atribacteria</taxon>
        <taxon>Atribacterales</taxon>
        <taxon>Candidatus Caldatribacteriaceae</taxon>
        <taxon>Candidatus Caldatribacterium</taxon>
    </lineage>
</organism>
<name>A0A7V4THS7_9BACT</name>
<dbReference type="AlphaFoldDB" id="A0A7V4THS7"/>
<dbReference type="EMBL" id="DTIY01000009">
    <property type="protein sequence ID" value="HGY38425.1"/>
    <property type="molecule type" value="Genomic_DNA"/>
</dbReference>
<comment type="caution">
    <text evidence="2">The sequence shown here is derived from an EMBL/GenBank/DDBJ whole genome shotgun (WGS) entry which is preliminary data.</text>
</comment>
<protein>
    <submittedName>
        <fullName evidence="2">Transposase</fullName>
    </submittedName>
</protein>
<reference evidence="2" key="1">
    <citation type="journal article" date="2020" name="mSystems">
        <title>Genome- and Community-Level Interaction Insights into Carbon Utilization and Element Cycling Functions of Hydrothermarchaeota in Hydrothermal Sediment.</title>
        <authorList>
            <person name="Zhou Z."/>
            <person name="Liu Y."/>
            <person name="Xu W."/>
            <person name="Pan J."/>
            <person name="Luo Z.H."/>
            <person name="Li M."/>
        </authorList>
    </citation>
    <scope>NUCLEOTIDE SEQUENCE [LARGE SCALE GENOMIC DNA]</scope>
    <source>
        <strain evidence="2">SpSt-82</strain>
    </source>
</reference>
<accession>A0A7V4THS7</accession>
<evidence type="ECO:0000259" key="1">
    <source>
        <dbReference type="Pfam" id="PF13276"/>
    </source>
</evidence>